<evidence type="ECO:0000313" key="15">
    <source>
        <dbReference type="Proteomes" id="UP000004169"/>
    </source>
</evidence>
<keyword evidence="5 11" id="KW-0378">Hydrolase</keyword>
<evidence type="ECO:0000256" key="4">
    <source>
        <dbReference type="ARBA" id="ARBA00022763"/>
    </source>
</evidence>
<evidence type="ECO:0000256" key="8">
    <source>
        <dbReference type="ARBA" id="ARBA00023204"/>
    </source>
</evidence>
<dbReference type="PANTHER" id="PTHR42855">
    <property type="entry name" value="ABC TRANSPORTER ATP-BINDING SUBUNIT"/>
    <property type="match status" value="1"/>
</dbReference>
<evidence type="ECO:0000256" key="5">
    <source>
        <dbReference type="ARBA" id="ARBA00022801"/>
    </source>
</evidence>
<dbReference type="InterPro" id="IPR027417">
    <property type="entry name" value="P-loop_NTPase"/>
</dbReference>
<dbReference type="Proteomes" id="UP000004169">
    <property type="component" value="Unassembled WGS sequence"/>
</dbReference>
<dbReference type="STRING" id="1150626.PHAMO_210265"/>
<dbReference type="EC" id="3.6.1.-" evidence="11"/>
<keyword evidence="3 11" id="KW-0547">Nucleotide-binding</keyword>
<comment type="function">
    <text evidence="11">Probably plays a role in ribosome assembly or function. May be involved in resolution of branched DNA intermediates that result from template switching in postreplication gaps. Binds DNA and has ATPase activity.</text>
</comment>
<comment type="catalytic activity">
    <reaction evidence="9 11">
        <text>ATP + H2O = ADP + phosphate + H(+)</text>
        <dbReference type="Rhea" id="RHEA:13065"/>
        <dbReference type="ChEBI" id="CHEBI:15377"/>
        <dbReference type="ChEBI" id="CHEBI:15378"/>
        <dbReference type="ChEBI" id="CHEBI:30616"/>
        <dbReference type="ChEBI" id="CHEBI:43474"/>
        <dbReference type="ChEBI" id="CHEBI:456216"/>
    </reaction>
</comment>
<sequence length="606" mass="66481">MAPPPLLSLRDVRLTFGGKPLFEGVTAWIGRGDKTCLVGRNGSGKSTLLKVLAGEILPDSGERFVQPGTRIAVLPQDPVIGAATVAAYVAEGLAADEHDQMFRVETVLDALKIGGDRESATLSGGEARRAALARALVAEPDVLLLDEPTNHLDLPTILWLEQWLAAYGGAMVVISHDRRFLETVSKQTLWLERGVVRRAEVGFARFTDWQEEVLAAEEASLARMDNRLRQELHWMARGVTARRKRNMGRLRAVHALRAERGERKSAFLAAGRQAQLAAESGEVSGRLVIEAEGLCKRFGERVICENFSTRILRGDRVGLIGPNGAGKSTLLKMLIGALPPDQGTVRLGTNLEIAAFDQHRTILDPERSVWDTLTDGRGDEVWVRGQPRHVVGYMKDFLFTEAQARTPVRALSGGERNRLLLAKLLAKPSNLLILDEPTNDLDIDTLDLLEEVLAEYDGTLLLVSHDRDFLDRLVTSVIAVEGQGDVTEYDGGFTDYLRQRPARPETAAKAAAKPASAPAVAKPAPARTRMSYNETRELDRLPGQIADLEIEIARLESEVSDPGLYARDATRFNAAVARAEVARAELATAEDRWLELEAKREQATAK</sequence>
<gene>
    <name evidence="11" type="primary">uup</name>
    <name evidence="14" type="ORF">PHAMO_210265</name>
</gene>
<evidence type="ECO:0000256" key="2">
    <source>
        <dbReference type="ARBA" id="ARBA00022737"/>
    </source>
</evidence>
<dbReference type="GO" id="GO:0003677">
    <property type="term" value="F:DNA binding"/>
    <property type="evidence" value="ECO:0007669"/>
    <property type="project" value="UniProtKB-UniRule"/>
</dbReference>
<dbReference type="Gene3D" id="1.10.287.380">
    <property type="entry name" value="Valyl-tRNA synthetase, C-terminal domain"/>
    <property type="match status" value="1"/>
</dbReference>
<dbReference type="PANTHER" id="PTHR42855:SF1">
    <property type="entry name" value="ABC TRANSPORTER DOMAIN-CONTAINING PROTEIN"/>
    <property type="match status" value="1"/>
</dbReference>
<evidence type="ECO:0000256" key="11">
    <source>
        <dbReference type="HAMAP-Rule" id="MF_00848"/>
    </source>
</evidence>
<name>H8FQW6_MAGML</name>
<proteinExistence type="inferred from homology"/>
<protein>
    <recommendedName>
        <fullName evidence="11">ATP-binding protein Uup</fullName>
        <ecNumber evidence="11">3.6.1.-</ecNumber>
    </recommendedName>
</protein>
<dbReference type="SUPFAM" id="SSF52540">
    <property type="entry name" value="P-loop containing nucleoside triphosphate hydrolases"/>
    <property type="match status" value="2"/>
</dbReference>
<comment type="caution">
    <text evidence="14">The sequence shown here is derived from an EMBL/GenBank/DDBJ whole genome shotgun (WGS) entry which is preliminary data.</text>
</comment>
<keyword evidence="2 11" id="KW-0677">Repeat</keyword>
<organism evidence="14 15">
    <name type="scientific">Magnetospirillum molischianum DSM 120</name>
    <dbReference type="NCBI Taxonomy" id="1150626"/>
    <lineage>
        <taxon>Bacteria</taxon>
        <taxon>Pseudomonadati</taxon>
        <taxon>Pseudomonadota</taxon>
        <taxon>Alphaproteobacteria</taxon>
        <taxon>Rhodospirillales</taxon>
        <taxon>Rhodospirillaceae</taxon>
        <taxon>Magnetospirillum</taxon>
    </lineage>
</organism>
<dbReference type="Pfam" id="PF00005">
    <property type="entry name" value="ABC_tran"/>
    <property type="match status" value="2"/>
</dbReference>
<reference evidence="14 15" key="1">
    <citation type="journal article" date="2012" name="J. Bacteriol.">
        <title>Draft Genome Sequence of the Purple Photosynthetic Bacterium Phaeospirillum molischianum DSM120, a Particularly Versatile Bacterium.</title>
        <authorList>
            <person name="Duquesne K."/>
            <person name="Prima V."/>
            <person name="Ji B."/>
            <person name="Rouy Z."/>
            <person name="Medigue C."/>
            <person name="Talla E."/>
            <person name="Sturgis J.N."/>
        </authorList>
    </citation>
    <scope>NUCLEOTIDE SEQUENCE [LARGE SCALE GENOMIC DNA]</scope>
    <source>
        <strain evidence="15">DSM120</strain>
    </source>
</reference>
<dbReference type="RefSeq" id="WP_002727284.1">
    <property type="nucleotide sequence ID" value="NZ_CAHP01000014.1"/>
</dbReference>
<accession>H8FQW6</accession>
<dbReference type="GO" id="GO:0005524">
    <property type="term" value="F:ATP binding"/>
    <property type="evidence" value="ECO:0007669"/>
    <property type="project" value="UniProtKB-UniRule"/>
</dbReference>
<keyword evidence="6 11" id="KW-0067">ATP-binding</keyword>
<dbReference type="Gene3D" id="3.40.50.300">
    <property type="entry name" value="P-loop containing nucleotide triphosphate hydrolases"/>
    <property type="match status" value="2"/>
</dbReference>
<dbReference type="eggNOG" id="COG0488">
    <property type="taxonomic scope" value="Bacteria"/>
</dbReference>
<keyword evidence="7 11" id="KW-0238">DNA-binding</keyword>
<comment type="similarity">
    <text evidence="10 11">Belongs to the ABC transporter superfamily. ABCF family. Uup subfamily.</text>
</comment>
<feature type="domain" description="ABC transporter" evidence="13">
    <location>
        <begin position="7"/>
        <end position="218"/>
    </location>
</feature>
<dbReference type="Pfam" id="PF16326">
    <property type="entry name" value="ABC_tran_CTD"/>
    <property type="match status" value="1"/>
</dbReference>
<feature type="coiled-coil region" evidence="11">
    <location>
        <begin position="538"/>
        <end position="606"/>
    </location>
</feature>
<feature type="binding site" evidence="11">
    <location>
        <begin position="321"/>
        <end position="328"/>
    </location>
    <ligand>
        <name>ATP</name>
        <dbReference type="ChEBI" id="CHEBI:30616"/>
        <label>2</label>
    </ligand>
</feature>
<evidence type="ECO:0000256" key="1">
    <source>
        <dbReference type="ARBA" id="ARBA00022490"/>
    </source>
</evidence>
<dbReference type="InterPro" id="IPR043686">
    <property type="entry name" value="Uup"/>
</dbReference>
<evidence type="ECO:0000256" key="10">
    <source>
        <dbReference type="ARBA" id="ARBA00061478"/>
    </source>
</evidence>
<dbReference type="InterPro" id="IPR003593">
    <property type="entry name" value="AAA+_ATPase"/>
</dbReference>
<feature type="binding site" evidence="11">
    <location>
        <begin position="39"/>
        <end position="46"/>
    </location>
    <ligand>
        <name>ATP</name>
        <dbReference type="ChEBI" id="CHEBI:30616"/>
        <label>1</label>
    </ligand>
</feature>
<keyword evidence="15" id="KW-1185">Reference proteome</keyword>
<dbReference type="PROSITE" id="PS50893">
    <property type="entry name" value="ABC_TRANSPORTER_2"/>
    <property type="match status" value="2"/>
</dbReference>
<dbReference type="HAMAP" id="MF_00848">
    <property type="entry name" value="Uup"/>
    <property type="match status" value="1"/>
</dbReference>
<evidence type="ECO:0000313" key="14">
    <source>
        <dbReference type="EMBL" id="CCG40754.1"/>
    </source>
</evidence>
<dbReference type="InterPro" id="IPR037118">
    <property type="entry name" value="Val-tRNA_synth_C_sf"/>
</dbReference>
<dbReference type="AlphaFoldDB" id="H8FQW6"/>
<keyword evidence="11" id="KW-0175">Coiled coil</keyword>
<evidence type="ECO:0000256" key="12">
    <source>
        <dbReference type="SAM" id="MobiDB-lite"/>
    </source>
</evidence>
<dbReference type="GO" id="GO:0005737">
    <property type="term" value="C:cytoplasm"/>
    <property type="evidence" value="ECO:0007669"/>
    <property type="project" value="UniProtKB-SubCell"/>
</dbReference>
<dbReference type="InterPro" id="IPR017871">
    <property type="entry name" value="ABC_transporter-like_CS"/>
</dbReference>
<dbReference type="SMART" id="SM00382">
    <property type="entry name" value="AAA"/>
    <property type="match status" value="2"/>
</dbReference>
<keyword evidence="4 11" id="KW-0227">DNA damage</keyword>
<comment type="subcellular location">
    <subcellularLocation>
        <location evidence="11">Cytoplasm</location>
    </subcellularLocation>
    <text evidence="11">Associates with ribosomes.</text>
</comment>
<dbReference type="EMBL" id="CAHP01000014">
    <property type="protein sequence ID" value="CCG40754.1"/>
    <property type="molecule type" value="Genomic_DNA"/>
</dbReference>
<dbReference type="GO" id="GO:0006281">
    <property type="term" value="P:DNA repair"/>
    <property type="evidence" value="ECO:0007669"/>
    <property type="project" value="UniProtKB-KW"/>
</dbReference>
<dbReference type="InterPro" id="IPR051309">
    <property type="entry name" value="ABCF_ATPase"/>
</dbReference>
<evidence type="ECO:0000256" key="7">
    <source>
        <dbReference type="ARBA" id="ARBA00023125"/>
    </source>
</evidence>
<keyword evidence="8 11" id="KW-0234">DNA repair</keyword>
<dbReference type="CDD" id="cd03221">
    <property type="entry name" value="ABCF_EF-3"/>
    <property type="match status" value="2"/>
</dbReference>
<dbReference type="PROSITE" id="PS00211">
    <property type="entry name" value="ABC_TRANSPORTER_1"/>
    <property type="match status" value="2"/>
</dbReference>
<feature type="region of interest" description="Disordered" evidence="12">
    <location>
        <begin position="504"/>
        <end position="527"/>
    </location>
</feature>
<keyword evidence="1 11" id="KW-0963">Cytoplasm</keyword>
<dbReference type="FunFam" id="3.40.50.300:FF:000309">
    <property type="entry name" value="ABC transporter ATP-binding protein"/>
    <property type="match status" value="1"/>
</dbReference>
<dbReference type="GO" id="GO:0043022">
    <property type="term" value="F:ribosome binding"/>
    <property type="evidence" value="ECO:0007669"/>
    <property type="project" value="UniProtKB-UniRule"/>
</dbReference>
<dbReference type="GO" id="GO:0016887">
    <property type="term" value="F:ATP hydrolysis activity"/>
    <property type="evidence" value="ECO:0007669"/>
    <property type="project" value="UniProtKB-UniRule"/>
</dbReference>
<dbReference type="OrthoDB" id="9762369at2"/>
<evidence type="ECO:0000256" key="3">
    <source>
        <dbReference type="ARBA" id="ARBA00022741"/>
    </source>
</evidence>
<evidence type="ECO:0000256" key="6">
    <source>
        <dbReference type="ARBA" id="ARBA00022840"/>
    </source>
</evidence>
<evidence type="ECO:0000256" key="9">
    <source>
        <dbReference type="ARBA" id="ARBA00049360"/>
    </source>
</evidence>
<dbReference type="InterPro" id="IPR003439">
    <property type="entry name" value="ABC_transporter-like_ATP-bd"/>
</dbReference>
<dbReference type="InterPro" id="IPR032524">
    <property type="entry name" value="ABC_tran_C"/>
</dbReference>
<feature type="domain" description="ABC transporter" evidence="13">
    <location>
        <begin position="289"/>
        <end position="510"/>
    </location>
</feature>
<evidence type="ECO:0000259" key="13">
    <source>
        <dbReference type="PROSITE" id="PS50893"/>
    </source>
</evidence>